<sequence>MWYFMESTHVSGVRNITHGVSRHIRSIGFPEGSAAGIFFALGVPVDIPDKSISVSFYFEANYGLPYEWNSSYYYEGTYYAKRSLSRQLVYKMLINKMNNLGYPGMDCLLKVICEAERYSLNENGVLGNILQIIFT</sequence>
<evidence type="ECO:0000313" key="2">
    <source>
        <dbReference type="Proteomes" id="UP001430953"/>
    </source>
</evidence>
<organism evidence="1 2">
    <name type="scientific">Cardiocondyla obscurior</name>
    <dbReference type="NCBI Taxonomy" id="286306"/>
    <lineage>
        <taxon>Eukaryota</taxon>
        <taxon>Metazoa</taxon>
        <taxon>Ecdysozoa</taxon>
        <taxon>Arthropoda</taxon>
        <taxon>Hexapoda</taxon>
        <taxon>Insecta</taxon>
        <taxon>Pterygota</taxon>
        <taxon>Neoptera</taxon>
        <taxon>Endopterygota</taxon>
        <taxon>Hymenoptera</taxon>
        <taxon>Apocrita</taxon>
        <taxon>Aculeata</taxon>
        <taxon>Formicoidea</taxon>
        <taxon>Formicidae</taxon>
        <taxon>Myrmicinae</taxon>
        <taxon>Cardiocondyla</taxon>
    </lineage>
</organism>
<gene>
    <name evidence="1" type="ORF">PUN28_013688</name>
</gene>
<dbReference type="EMBL" id="JADYXP020000014">
    <property type="protein sequence ID" value="KAL0110212.1"/>
    <property type="molecule type" value="Genomic_DNA"/>
</dbReference>
<accession>A0AAW2F7S1</accession>
<evidence type="ECO:0000313" key="1">
    <source>
        <dbReference type="EMBL" id="KAL0110212.1"/>
    </source>
</evidence>
<name>A0AAW2F7S1_9HYME</name>
<dbReference type="Proteomes" id="UP001430953">
    <property type="component" value="Unassembled WGS sequence"/>
</dbReference>
<reference evidence="1 2" key="1">
    <citation type="submission" date="2023-03" db="EMBL/GenBank/DDBJ databases">
        <title>High recombination rates correlate with genetic variation in Cardiocondyla obscurior ants.</title>
        <authorList>
            <person name="Errbii M."/>
        </authorList>
    </citation>
    <scope>NUCLEOTIDE SEQUENCE [LARGE SCALE GENOMIC DNA]</scope>
    <source>
        <strain evidence="1">Alpha-2009</strain>
        <tissue evidence="1">Whole body</tissue>
    </source>
</reference>
<proteinExistence type="predicted"/>
<dbReference type="InterPro" id="IPR006631">
    <property type="entry name" value="DM4_12"/>
</dbReference>
<comment type="caution">
    <text evidence="1">The sequence shown here is derived from an EMBL/GenBank/DDBJ whole genome shotgun (WGS) entry which is preliminary data.</text>
</comment>
<protein>
    <submittedName>
        <fullName evidence="1">Uncharacterized protein</fullName>
    </submittedName>
</protein>
<dbReference type="Pfam" id="PF07841">
    <property type="entry name" value="DM4_12"/>
    <property type="match status" value="1"/>
</dbReference>
<dbReference type="PANTHER" id="PTHR21398:SF22">
    <property type="entry name" value="IP12060P-RELATED"/>
    <property type="match status" value="1"/>
</dbReference>
<dbReference type="AlphaFoldDB" id="A0AAW2F7S1"/>
<dbReference type="PANTHER" id="PTHR21398">
    <property type="entry name" value="AGAP007094-PA"/>
    <property type="match status" value="1"/>
</dbReference>
<keyword evidence="2" id="KW-1185">Reference proteome</keyword>